<accession>A0ABP0GZG8</accession>
<evidence type="ECO:0000256" key="11">
    <source>
        <dbReference type="ARBA" id="ARBA00031642"/>
    </source>
</evidence>
<evidence type="ECO:0000256" key="6">
    <source>
        <dbReference type="ARBA" id="ARBA00022475"/>
    </source>
</evidence>
<comment type="catalytic activity">
    <reaction evidence="12">
        <text>1D-myo-inositol 1,2,5,6-tetrakisphosphate + H2O = 1D-myo-inositol 1,2,6-trisphosphate + phosphate</text>
        <dbReference type="Rhea" id="RHEA:77119"/>
        <dbReference type="ChEBI" id="CHEBI:15377"/>
        <dbReference type="ChEBI" id="CHEBI:43474"/>
        <dbReference type="ChEBI" id="CHEBI:195535"/>
        <dbReference type="ChEBI" id="CHEBI:195537"/>
        <dbReference type="EC" id="3.1.3.62"/>
    </reaction>
    <physiologicalReaction direction="left-to-right" evidence="12">
        <dbReference type="Rhea" id="RHEA:77120"/>
    </physiologicalReaction>
</comment>
<dbReference type="Gene3D" id="3.40.50.1240">
    <property type="entry name" value="Phosphoglycerate mutase-like"/>
    <property type="match status" value="1"/>
</dbReference>
<keyword evidence="7" id="KW-0732">Signal</keyword>
<dbReference type="CDD" id="cd07061">
    <property type="entry name" value="HP_HAP_like"/>
    <property type="match status" value="1"/>
</dbReference>
<comment type="catalytic activity">
    <reaction evidence="20">
        <text>1D-myo-inositol 1,2,3,5,6-pentakisphosphate + H2O = 1D-myo-inositol 1,2,3,6-tetrakisphosphate + phosphate</text>
        <dbReference type="Rhea" id="RHEA:77111"/>
        <dbReference type="ChEBI" id="CHEBI:15377"/>
        <dbReference type="ChEBI" id="CHEBI:43474"/>
        <dbReference type="ChEBI" id="CHEBI:58747"/>
        <dbReference type="ChEBI" id="CHEBI:195534"/>
    </reaction>
    <physiologicalReaction direction="left-to-right" evidence="20">
        <dbReference type="Rhea" id="RHEA:77112"/>
    </physiologicalReaction>
</comment>
<evidence type="ECO:0000256" key="14">
    <source>
        <dbReference type="ARBA" id="ARBA00043674"/>
    </source>
</evidence>
<comment type="catalytic activity">
    <reaction evidence="21">
        <text>1D-myo-inositol 1,3,4,5,6-pentakisphosphate + H2O = 1D-myo-inositol 1,4,5,6-tetrakisphosphate + phosphate</text>
        <dbReference type="Rhea" id="RHEA:77143"/>
        <dbReference type="ChEBI" id="CHEBI:15377"/>
        <dbReference type="ChEBI" id="CHEBI:43474"/>
        <dbReference type="ChEBI" id="CHEBI:57627"/>
        <dbReference type="ChEBI" id="CHEBI:57733"/>
    </reaction>
    <physiologicalReaction direction="left-to-right" evidence="21">
        <dbReference type="Rhea" id="RHEA:77144"/>
    </physiologicalReaction>
</comment>
<keyword evidence="10" id="KW-0325">Glycoprotein</keyword>
<evidence type="ECO:0000256" key="12">
    <source>
        <dbReference type="ARBA" id="ARBA00043668"/>
    </source>
</evidence>
<evidence type="ECO:0000256" key="21">
    <source>
        <dbReference type="ARBA" id="ARBA00043762"/>
    </source>
</evidence>
<organism evidence="25 26">
    <name type="scientific">Clavelina lepadiformis</name>
    <name type="common">Light-bulb sea squirt</name>
    <name type="synonym">Ascidia lepadiformis</name>
    <dbReference type="NCBI Taxonomy" id="159417"/>
    <lineage>
        <taxon>Eukaryota</taxon>
        <taxon>Metazoa</taxon>
        <taxon>Chordata</taxon>
        <taxon>Tunicata</taxon>
        <taxon>Ascidiacea</taxon>
        <taxon>Aplousobranchia</taxon>
        <taxon>Clavelinidae</taxon>
        <taxon>Clavelina</taxon>
    </lineage>
</organism>
<protein>
    <recommendedName>
        <fullName evidence="5">Multiple inositol polyphosphate phosphatase 1</fullName>
        <ecNumber evidence="4">3.1.3.62</ecNumber>
        <ecNumber evidence="3">3.1.3.80</ecNumber>
    </recommendedName>
    <alternativeName>
        <fullName evidence="11">2,3-bisphosphoglycerate 3-phosphatase</fullName>
    </alternativeName>
</protein>
<keyword evidence="6" id="KW-1003">Cell membrane</keyword>
<comment type="catalytic activity">
    <reaction evidence="14">
        <text>1D-myo-inositol 1,2-bisphosphate + H2O = 1D-myo-inositol 2-phosphate + phosphate</text>
        <dbReference type="Rhea" id="RHEA:77135"/>
        <dbReference type="ChEBI" id="CHEBI:15377"/>
        <dbReference type="ChEBI" id="CHEBI:43474"/>
        <dbReference type="ChEBI" id="CHEBI:84142"/>
        <dbReference type="ChEBI" id="CHEBI:195539"/>
        <dbReference type="EC" id="3.1.3.62"/>
    </reaction>
    <physiologicalReaction direction="left-to-right" evidence="14">
        <dbReference type="Rhea" id="RHEA:77136"/>
    </physiologicalReaction>
</comment>
<evidence type="ECO:0000256" key="23">
    <source>
        <dbReference type="ARBA" id="ARBA00043829"/>
    </source>
</evidence>
<evidence type="ECO:0000256" key="1">
    <source>
        <dbReference type="ARBA" id="ARBA00004236"/>
    </source>
</evidence>
<comment type="subcellular location">
    <subcellularLocation>
        <location evidence="1">Cell membrane</location>
    </subcellularLocation>
</comment>
<evidence type="ECO:0000256" key="17">
    <source>
        <dbReference type="ARBA" id="ARBA00043739"/>
    </source>
</evidence>
<dbReference type="EC" id="3.1.3.62" evidence="4"/>
<comment type="catalytic activity">
    <reaction evidence="23">
        <text>1D-myo-inositol 1,4,5,6-tetrakisphosphate + H2O = 1D-myo-inositol 1,4,5-trisphosphate + phosphate</text>
        <dbReference type="Rhea" id="RHEA:77147"/>
        <dbReference type="ChEBI" id="CHEBI:15377"/>
        <dbReference type="ChEBI" id="CHEBI:43474"/>
        <dbReference type="ChEBI" id="CHEBI:57627"/>
        <dbReference type="ChEBI" id="CHEBI:203600"/>
    </reaction>
    <physiologicalReaction direction="left-to-right" evidence="23">
        <dbReference type="Rhea" id="RHEA:77148"/>
    </physiologicalReaction>
</comment>
<dbReference type="Proteomes" id="UP001642483">
    <property type="component" value="Unassembled WGS sequence"/>
</dbReference>
<keyword evidence="26" id="KW-1185">Reference proteome</keyword>
<evidence type="ECO:0000256" key="2">
    <source>
        <dbReference type="ARBA" id="ARBA00008422"/>
    </source>
</evidence>
<comment type="catalytic activity">
    <reaction evidence="19">
        <text>1D-myo-inositol 1,2,6-trisphosphate + H2O = 1D-myo-inositol 1,2-bisphosphate + phosphate</text>
        <dbReference type="Rhea" id="RHEA:77131"/>
        <dbReference type="ChEBI" id="CHEBI:15377"/>
        <dbReference type="ChEBI" id="CHEBI:43474"/>
        <dbReference type="ChEBI" id="CHEBI:195537"/>
        <dbReference type="ChEBI" id="CHEBI:195539"/>
        <dbReference type="EC" id="3.1.3.62"/>
    </reaction>
    <physiologicalReaction direction="left-to-right" evidence="19">
        <dbReference type="Rhea" id="RHEA:77132"/>
    </physiologicalReaction>
</comment>
<dbReference type="EMBL" id="CAWYQH010000163">
    <property type="protein sequence ID" value="CAK8697037.1"/>
    <property type="molecule type" value="Genomic_DNA"/>
</dbReference>
<evidence type="ECO:0000256" key="13">
    <source>
        <dbReference type="ARBA" id="ARBA00043671"/>
    </source>
</evidence>
<keyword evidence="9" id="KW-0472">Membrane</keyword>
<evidence type="ECO:0000256" key="20">
    <source>
        <dbReference type="ARBA" id="ARBA00043757"/>
    </source>
</evidence>
<keyword evidence="8" id="KW-0378">Hydrolase</keyword>
<evidence type="ECO:0000256" key="10">
    <source>
        <dbReference type="ARBA" id="ARBA00023180"/>
    </source>
</evidence>
<comment type="catalytic activity">
    <reaction evidence="17">
        <text>1D-myo-inositol 1,2,3,6-tetrakisphosphate + H2O = 1D-myo-inositol 1,2,3-trisphosphate + phosphate</text>
        <dbReference type="Rhea" id="RHEA:77123"/>
        <dbReference type="ChEBI" id="CHEBI:15377"/>
        <dbReference type="ChEBI" id="CHEBI:43474"/>
        <dbReference type="ChEBI" id="CHEBI:195534"/>
        <dbReference type="ChEBI" id="CHEBI:195536"/>
    </reaction>
    <physiologicalReaction direction="left-to-right" evidence="17">
        <dbReference type="Rhea" id="RHEA:77124"/>
    </physiologicalReaction>
</comment>
<dbReference type="PIRSF" id="PIRSF000894">
    <property type="entry name" value="Acid_phosphatase"/>
    <property type="match status" value="1"/>
</dbReference>
<evidence type="ECO:0000256" key="22">
    <source>
        <dbReference type="ARBA" id="ARBA00043801"/>
    </source>
</evidence>
<evidence type="ECO:0000256" key="15">
    <source>
        <dbReference type="ARBA" id="ARBA00043691"/>
    </source>
</evidence>
<proteinExistence type="inferred from homology"/>
<evidence type="ECO:0000256" key="3">
    <source>
        <dbReference type="ARBA" id="ARBA00012976"/>
    </source>
</evidence>
<comment type="catalytic activity">
    <reaction evidence="15">
        <text>1D-myo-inositol hexakisphosphate + H2O = 1D-myo-inositol 1,2,4,5,6-pentakisphosphate + phosphate</text>
        <dbReference type="Rhea" id="RHEA:16989"/>
        <dbReference type="ChEBI" id="CHEBI:15377"/>
        <dbReference type="ChEBI" id="CHEBI:43474"/>
        <dbReference type="ChEBI" id="CHEBI:57798"/>
        <dbReference type="ChEBI" id="CHEBI:58130"/>
        <dbReference type="EC" id="3.1.3.62"/>
    </reaction>
    <physiologicalReaction direction="left-to-right" evidence="15">
        <dbReference type="Rhea" id="RHEA:16990"/>
    </physiologicalReaction>
</comment>
<sequence>MLSMAGKNIFGTLLPCSIILTFVLPVLEESPLLQLREKKTFNHLATKSPYTRRPISKFIDLKLWTASTVPNTYVPFHIDALYRHGTRFPSKSKLQAWWSTLTKLRSFDRKHKLKKSFMLWKRHFPHHRNYTLHKTGWNELTAHAEKVFKIAPKALCDVMNWKGSLLVMTSPKLRVLASANAFITKLQCLLEVCQRNTITNKTCGKYKKRKILKDANDDRNGTVYYGKIPVSINAQLLRTFDNCSKYSNAVENNKTADFEHKKFLNSQVFQRTIAAVSYYFEKPITAPDVISLYQLCTFESALFEQYNICDLFTIESLQVMEYAADLKHYYKTGYGYDINFQLSCRLLQDIILRLDIALRKSETERNSSVVLRFGHAETLIPLLCFLNFYKDGIPLTADSFQLHRHMRLFRTGTFSPFAGSVMFLLYHSISEAHLPVKLAVISNDHLIKMPIANNCYFCDYNIVREYLYSLLAKFNCKQICHI</sequence>
<evidence type="ECO:0000256" key="18">
    <source>
        <dbReference type="ARBA" id="ARBA00043746"/>
    </source>
</evidence>
<evidence type="ECO:0000256" key="5">
    <source>
        <dbReference type="ARBA" id="ARBA00018097"/>
    </source>
</evidence>
<evidence type="ECO:0000313" key="26">
    <source>
        <dbReference type="Proteomes" id="UP001642483"/>
    </source>
</evidence>
<comment type="catalytic activity">
    <reaction evidence="24">
        <text>(2R)-2,3-bisphosphoglycerate + H2O = (2R)-2-phosphoglycerate + phosphate</text>
        <dbReference type="Rhea" id="RHEA:27381"/>
        <dbReference type="ChEBI" id="CHEBI:15377"/>
        <dbReference type="ChEBI" id="CHEBI:43474"/>
        <dbReference type="ChEBI" id="CHEBI:58248"/>
        <dbReference type="ChEBI" id="CHEBI:58289"/>
        <dbReference type="EC" id="3.1.3.80"/>
    </reaction>
    <physiologicalReaction direction="left-to-right" evidence="24">
        <dbReference type="Rhea" id="RHEA:27382"/>
    </physiologicalReaction>
</comment>
<evidence type="ECO:0000256" key="8">
    <source>
        <dbReference type="ARBA" id="ARBA00022801"/>
    </source>
</evidence>
<comment type="similarity">
    <text evidence="2">Belongs to the histidine acid phosphatase family. MINPP1 subfamily.</text>
</comment>
<dbReference type="Pfam" id="PF00328">
    <property type="entry name" value="His_Phos_2"/>
    <property type="match status" value="1"/>
</dbReference>
<dbReference type="SUPFAM" id="SSF53254">
    <property type="entry name" value="Phosphoglycerate mutase-like"/>
    <property type="match status" value="1"/>
</dbReference>
<dbReference type="InterPro" id="IPR029033">
    <property type="entry name" value="His_PPase_superfam"/>
</dbReference>
<reference evidence="25 26" key="1">
    <citation type="submission" date="2024-02" db="EMBL/GenBank/DDBJ databases">
        <authorList>
            <person name="Daric V."/>
            <person name="Darras S."/>
        </authorList>
    </citation>
    <scope>NUCLEOTIDE SEQUENCE [LARGE SCALE GENOMIC DNA]</scope>
</reference>
<dbReference type="InterPro" id="IPR016274">
    <property type="entry name" value="Histidine_acid_Pase_euk"/>
</dbReference>
<comment type="catalytic activity">
    <reaction evidence="13">
        <text>1D-myo-inositol 1,2,4,5,6-pentakisphosphate + H2O = 1D-myo-inositol 1,2,5,6-tetrakisphosphate + phosphate</text>
        <dbReference type="Rhea" id="RHEA:77115"/>
        <dbReference type="ChEBI" id="CHEBI:15377"/>
        <dbReference type="ChEBI" id="CHEBI:43474"/>
        <dbReference type="ChEBI" id="CHEBI:57798"/>
        <dbReference type="ChEBI" id="CHEBI:195535"/>
        <dbReference type="EC" id="3.1.3.62"/>
    </reaction>
    <physiologicalReaction direction="left-to-right" evidence="13">
        <dbReference type="Rhea" id="RHEA:77116"/>
    </physiologicalReaction>
</comment>
<evidence type="ECO:0000256" key="4">
    <source>
        <dbReference type="ARBA" id="ARBA00013040"/>
    </source>
</evidence>
<dbReference type="PANTHER" id="PTHR20963:SF8">
    <property type="entry name" value="MULTIPLE INOSITOL POLYPHOSPHATE PHOSPHATASE 1"/>
    <property type="match status" value="1"/>
</dbReference>
<dbReference type="InterPro" id="IPR000560">
    <property type="entry name" value="His_Pase_clade-2"/>
</dbReference>
<evidence type="ECO:0000313" key="25">
    <source>
        <dbReference type="EMBL" id="CAK8697037.1"/>
    </source>
</evidence>
<gene>
    <name evidence="25" type="ORF">CVLEPA_LOCUS30323</name>
</gene>
<name>A0ABP0GZG8_CLALP</name>
<comment type="catalytic activity">
    <reaction evidence="18">
        <text>1D-myo-inositol hexakisphosphate + H2O = 1D-myo-inositol 1,2,3,5,6-pentakisphosphate + phosphate</text>
        <dbReference type="Rhea" id="RHEA:20960"/>
        <dbReference type="ChEBI" id="CHEBI:15377"/>
        <dbReference type="ChEBI" id="CHEBI:43474"/>
        <dbReference type="ChEBI" id="CHEBI:58130"/>
        <dbReference type="ChEBI" id="CHEBI:58747"/>
    </reaction>
    <physiologicalReaction direction="left-to-right" evidence="18">
        <dbReference type="Rhea" id="RHEA:20961"/>
    </physiologicalReaction>
</comment>
<evidence type="ECO:0000256" key="24">
    <source>
        <dbReference type="ARBA" id="ARBA00043832"/>
    </source>
</evidence>
<dbReference type="EC" id="3.1.3.80" evidence="3"/>
<comment type="catalytic activity">
    <reaction evidence="16">
        <text>1D-myo-inositol 1,2,3-trisphosphate + H2O = 1D-myo-inositol 2,3-bisphosphate + phosphate</text>
        <dbReference type="Rhea" id="RHEA:77127"/>
        <dbReference type="ChEBI" id="CHEBI:15377"/>
        <dbReference type="ChEBI" id="CHEBI:43474"/>
        <dbReference type="ChEBI" id="CHEBI:195536"/>
        <dbReference type="ChEBI" id="CHEBI:195538"/>
    </reaction>
    <physiologicalReaction direction="left-to-right" evidence="16">
        <dbReference type="Rhea" id="RHEA:77128"/>
    </physiologicalReaction>
</comment>
<evidence type="ECO:0000256" key="19">
    <source>
        <dbReference type="ARBA" id="ARBA00043747"/>
    </source>
</evidence>
<evidence type="ECO:0000256" key="9">
    <source>
        <dbReference type="ARBA" id="ARBA00023136"/>
    </source>
</evidence>
<evidence type="ECO:0000256" key="16">
    <source>
        <dbReference type="ARBA" id="ARBA00043733"/>
    </source>
</evidence>
<comment type="catalytic activity">
    <reaction evidence="22">
        <text>1D-myo-inositol 2,3-bisphosphate + H2O = 1D-myo-inositol 2-phosphate + phosphate</text>
        <dbReference type="Rhea" id="RHEA:77139"/>
        <dbReference type="ChEBI" id="CHEBI:15377"/>
        <dbReference type="ChEBI" id="CHEBI:43474"/>
        <dbReference type="ChEBI" id="CHEBI:84142"/>
        <dbReference type="ChEBI" id="CHEBI:195538"/>
    </reaction>
    <physiologicalReaction direction="left-to-right" evidence="22">
        <dbReference type="Rhea" id="RHEA:77140"/>
    </physiologicalReaction>
</comment>
<dbReference type="PANTHER" id="PTHR20963">
    <property type="entry name" value="MULTIPLE INOSITOL POLYPHOSPHATE PHOSPHATASE-RELATED"/>
    <property type="match status" value="1"/>
</dbReference>
<comment type="caution">
    <text evidence="25">The sequence shown here is derived from an EMBL/GenBank/DDBJ whole genome shotgun (WGS) entry which is preliminary data.</text>
</comment>
<evidence type="ECO:0000256" key="7">
    <source>
        <dbReference type="ARBA" id="ARBA00022729"/>
    </source>
</evidence>